<dbReference type="AlphaFoldDB" id="A0A221SVJ3"/>
<accession>A0A221SVJ3</accession>
<sequence length="71" mass="7628">MKIEPRMDLTELAQHMGRATPAEARRMRELLLESPRGRTEDFTGAEWAALVLRAAAGGGEGAQAAAPEPDP</sequence>
<dbReference type="EMBL" id="CP021081">
    <property type="protein sequence ID" value="ASN80662.1"/>
    <property type="molecule type" value="Genomic_DNA"/>
</dbReference>
<dbReference type="Proteomes" id="UP000259030">
    <property type="component" value="Chromosome"/>
</dbReference>
<dbReference type="KEGG" id="dfc:DFI_06300"/>
<dbReference type="RefSeq" id="WP_043777633.1">
    <property type="nucleotide sequence ID" value="NZ_CP021081.1"/>
</dbReference>
<keyword evidence="2" id="KW-1185">Reference proteome</keyword>
<evidence type="ECO:0000313" key="1">
    <source>
        <dbReference type="EMBL" id="ASN80662.1"/>
    </source>
</evidence>
<protein>
    <submittedName>
        <fullName evidence="1">Uncharacterized protein</fullName>
    </submittedName>
</protein>
<reference evidence="1 2" key="1">
    <citation type="submission" date="2017-05" db="EMBL/GenBank/DDBJ databases">
        <title>The complete genome sequence of Deinococcus ficus isolated from the rhizosphere of the Ficus religiosa L. in Taiwan.</title>
        <authorList>
            <person name="Wu K.-M."/>
            <person name="Liao T.-L."/>
            <person name="Liu Y.-M."/>
            <person name="Young C.-C."/>
            <person name="Tsai S.-F."/>
        </authorList>
    </citation>
    <scope>NUCLEOTIDE SEQUENCE [LARGE SCALE GENOMIC DNA]</scope>
    <source>
        <strain evidence="1 2">CC-FR2-10</strain>
    </source>
</reference>
<dbReference type="STRING" id="317577.GCA_000419625_02655"/>
<proteinExistence type="predicted"/>
<name>A0A221SVJ3_9DEIO</name>
<organism evidence="1 2">
    <name type="scientific">Deinococcus ficus</name>
    <dbReference type="NCBI Taxonomy" id="317577"/>
    <lineage>
        <taxon>Bacteria</taxon>
        <taxon>Thermotogati</taxon>
        <taxon>Deinococcota</taxon>
        <taxon>Deinococci</taxon>
        <taxon>Deinococcales</taxon>
        <taxon>Deinococcaceae</taxon>
        <taxon>Deinococcus</taxon>
    </lineage>
</organism>
<evidence type="ECO:0000313" key="2">
    <source>
        <dbReference type="Proteomes" id="UP000259030"/>
    </source>
</evidence>
<gene>
    <name evidence="1" type="ORF">DFI_06300</name>
</gene>